<accession>A0A553P9F9</accession>
<keyword evidence="3" id="KW-1185">Reference proteome</keyword>
<organism evidence="2 3">
    <name type="scientific">Danionella cerebrum</name>
    <dbReference type="NCBI Taxonomy" id="2873325"/>
    <lineage>
        <taxon>Eukaryota</taxon>
        <taxon>Metazoa</taxon>
        <taxon>Chordata</taxon>
        <taxon>Craniata</taxon>
        <taxon>Vertebrata</taxon>
        <taxon>Euteleostomi</taxon>
        <taxon>Actinopterygii</taxon>
        <taxon>Neopterygii</taxon>
        <taxon>Teleostei</taxon>
        <taxon>Ostariophysi</taxon>
        <taxon>Cypriniformes</taxon>
        <taxon>Danionidae</taxon>
        <taxon>Danioninae</taxon>
        <taxon>Danionella</taxon>
    </lineage>
</organism>
<keyword evidence="1" id="KW-1133">Transmembrane helix</keyword>
<sequence length="68" mass="7627">MARFSASSRRCCRSFTVTSRFFFILSSDGFLGLVLRISGLLNCIINFTLNLNKVSFELLLGVQETCVL</sequence>
<dbReference type="AlphaFoldDB" id="A0A553P9F9"/>
<comment type="caution">
    <text evidence="2">The sequence shown here is derived from an EMBL/GenBank/DDBJ whole genome shotgun (WGS) entry which is preliminary data.</text>
</comment>
<dbReference type="EMBL" id="SRMA01026714">
    <property type="protein sequence ID" value="TRY74307.1"/>
    <property type="molecule type" value="Genomic_DNA"/>
</dbReference>
<protein>
    <submittedName>
        <fullName evidence="2">Uncharacterized protein</fullName>
    </submittedName>
</protein>
<evidence type="ECO:0000313" key="2">
    <source>
        <dbReference type="EMBL" id="TRY74307.1"/>
    </source>
</evidence>
<proteinExistence type="predicted"/>
<gene>
    <name evidence="2" type="ORF">DNTS_002943</name>
</gene>
<keyword evidence="1" id="KW-0472">Membrane</keyword>
<feature type="transmembrane region" description="Helical" evidence="1">
    <location>
        <begin position="21"/>
        <end position="49"/>
    </location>
</feature>
<evidence type="ECO:0000313" key="3">
    <source>
        <dbReference type="Proteomes" id="UP000316079"/>
    </source>
</evidence>
<name>A0A553P9F9_9TELE</name>
<reference evidence="2 3" key="1">
    <citation type="journal article" date="2019" name="Sci. Data">
        <title>Hybrid genome assembly and annotation of Danionella translucida.</title>
        <authorList>
            <person name="Kadobianskyi M."/>
            <person name="Schulze L."/>
            <person name="Schuelke M."/>
            <person name="Judkewitz B."/>
        </authorList>
    </citation>
    <scope>NUCLEOTIDE SEQUENCE [LARGE SCALE GENOMIC DNA]</scope>
    <source>
        <strain evidence="3">Bolton</strain>
        <tissue evidence="2">Whole-body</tissue>
    </source>
</reference>
<dbReference type="Proteomes" id="UP000316079">
    <property type="component" value="Unassembled WGS sequence"/>
</dbReference>
<keyword evidence="1" id="KW-0812">Transmembrane</keyword>
<evidence type="ECO:0000256" key="1">
    <source>
        <dbReference type="SAM" id="Phobius"/>
    </source>
</evidence>